<dbReference type="CDD" id="cd00077">
    <property type="entry name" value="HDc"/>
    <property type="match status" value="1"/>
</dbReference>
<keyword evidence="3" id="KW-0677">Repeat</keyword>
<dbReference type="NCBIfam" id="NF002837">
    <property type="entry name" value="PRK03059.1"/>
    <property type="match status" value="1"/>
</dbReference>
<comment type="catalytic activity">
    <reaction evidence="7">
        <text>[protein-PII]-L-tyrosine + UTP = [protein-PII]-uridylyl-L-tyrosine + diphosphate</text>
        <dbReference type="Rhea" id="RHEA:13673"/>
        <dbReference type="Rhea" id="RHEA-COMP:12147"/>
        <dbReference type="Rhea" id="RHEA-COMP:12148"/>
        <dbReference type="ChEBI" id="CHEBI:33019"/>
        <dbReference type="ChEBI" id="CHEBI:46398"/>
        <dbReference type="ChEBI" id="CHEBI:46858"/>
        <dbReference type="ChEBI" id="CHEBI:90602"/>
        <dbReference type="EC" id="2.7.7.59"/>
    </reaction>
</comment>
<evidence type="ECO:0000256" key="5">
    <source>
        <dbReference type="ARBA" id="ARBA00022842"/>
    </source>
</evidence>
<proteinExistence type="inferred from homology"/>
<dbReference type="SUPFAM" id="SSF81593">
    <property type="entry name" value="Nucleotidyltransferase substrate binding subunit/domain"/>
    <property type="match status" value="1"/>
</dbReference>
<keyword evidence="11" id="KW-1185">Reference proteome</keyword>
<dbReference type="InterPro" id="IPR003607">
    <property type="entry name" value="HD/PDEase_dom"/>
</dbReference>
<feature type="domain" description="HD" evidence="9">
    <location>
        <begin position="440"/>
        <end position="562"/>
    </location>
</feature>
<dbReference type="CDD" id="cd04873">
    <property type="entry name" value="ACT_UUR-ACR-like"/>
    <property type="match status" value="1"/>
</dbReference>
<dbReference type="OrthoDB" id="5287182at2"/>
<dbReference type="PIRSF" id="PIRSF006288">
    <property type="entry name" value="PII_uridyltransf"/>
    <property type="match status" value="1"/>
</dbReference>
<dbReference type="EMBL" id="AP018558">
    <property type="protein sequence ID" value="BBD77656.1"/>
    <property type="molecule type" value="Genomic_DNA"/>
</dbReference>
<evidence type="ECO:0000256" key="3">
    <source>
        <dbReference type="ARBA" id="ARBA00022737"/>
    </source>
</evidence>
<dbReference type="Pfam" id="PF08335">
    <property type="entry name" value="GlnD_UR_UTase"/>
    <property type="match status" value="1"/>
</dbReference>
<dbReference type="EC" id="2.7.7.59" evidence="7"/>
<dbReference type="InterPro" id="IPR013546">
    <property type="entry name" value="PII_UdlTrfase/GS_AdlTrfase"/>
</dbReference>
<dbReference type="SMART" id="SM00471">
    <property type="entry name" value="HDc"/>
    <property type="match status" value="1"/>
</dbReference>
<comment type="similarity">
    <text evidence="7">Belongs to the GlnD family.</text>
</comment>
<dbReference type="Gene3D" id="3.30.70.260">
    <property type="match status" value="1"/>
</dbReference>
<comment type="function">
    <text evidence="7">Modifies, by uridylylation and deuridylylation, the PII regulatory proteins (GlnB and homologs), in response to the nitrogen status of the cell that GlnD senses through the glutamine level. Under low glutamine levels, catalyzes the conversion of the PII proteins and UTP to PII-UMP and PPi, while under higher glutamine levels, GlnD hydrolyzes PII-UMP to PII and UMP (deuridylylation). Thus, controls uridylylation state and activity of the PII proteins, and plays an important role in the regulation of nitrogen metabolism.</text>
</comment>
<comment type="domain">
    <text evidence="7">Has four distinct domains: an N-terminal nucleotidyltransferase (NT) domain responsible for UTase activity, a central HD domain that encodes UR activity, and two C-terminal ACT domains that seem to have a role in glutamine sensing.</text>
</comment>
<comment type="cofactor">
    <cofactor evidence="7">
        <name>Mg(2+)</name>
        <dbReference type="ChEBI" id="CHEBI:18420"/>
    </cofactor>
</comment>
<keyword evidence="5 7" id="KW-0460">Magnesium</keyword>
<dbReference type="PROSITE" id="PS51831">
    <property type="entry name" value="HD"/>
    <property type="match status" value="1"/>
</dbReference>
<comment type="activity regulation">
    <text evidence="7">Uridylyltransferase (UTase) activity is inhibited by glutamine, while glutamine activates uridylyl-removing (UR) activity.</text>
</comment>
<evidence type="ECO:0000259" key="8">
    <source>
        <dbReference type="PROSITE" id="PS51671"/>
    </source>
</evidence>
<name>A0A2Z6DYN6_HYDTE</name>
<evidence type="ECO:0000256" key="2">
    <source>
        <dbReference type="ARBA" id="ARBA00022695"/>
    </source>
</evidence>
<dbReference type="InterPro" id="IPR045865">
    <property type="entry name" value="ACT-like_dom_sf"/>
</dbReference>
<dbReference type="GO" id="GO:0008773">
    <property type="term" value="F:[protein-PII] uridylyltransferase activity"/>
    <property type="evidence" value="ECO:0007669"/>
    <property type="project" value="UniProtKB-UniRule"/>
</dbReference>
<comment type="catalytic activity">
    <reaction evidence="7">
        <text>[protein-PII]-uridylyl-L-tyrosine + H2O = [protein-PII]-L-tyrosine + UMP + H(+)</text>
        <dbReference type="Rhea" id="RHEA:48600"/>
        <dbReference type="Rhea" id="RHEA-COMP:12147"/>
        <dbReference type="Rhea" id="RHEA-COMP:12148"/>
        <dbReference type="ChEBI" id="CHEBI:15377"/>
        <dbReference type="ChEBI" id="CHEBI:15378"/>
        <dbReference type="ChEBI" id="CHEBI:46858"/>
        <dbReference type="ChEBI" id="CHEBI:57865"/>
        <dbReference type="ChEBI" id="CHEBI:90602"/>
    </reaction>
</comment>
<keyword evidence="4 7" id="KW-0378">Hydrolase</keyword>
<dbReference type="SUPFAM" id="SSF109604">
    <property type="entry name" value="HD-domain/PDEase-like"/>
    <property type="match status" value="1"/>
</dbReference>
<dbReference type="NCBIfam" id="TIGR01693">
    <property type="entry name" value="UTase_glnD"/>
    <property type="match status" value="1"/>
</dbReference>
<dbReference type="AlphaFoldDB" id="A0A2Z6DYN6"/>
<gene>
    <name evidence="7" type="primary">glnD</name>
    <name evidence="10" type="ORF">HPTL_1392</name>
</gene>
<evidence type="ECO:0000256" key="4">
    <source>
        <dbReference type="ARBA" id="ARBA00022801"/>
    </source>
</evidence>
<keyword evidence="2 7" id="KW-0548">Nucleotidyltransferase</keyword>
<accession>A0A2Z6DYN6</accession>
<dbReference type="GO" id="GO:0008081">
    <property type="term" value="F:phosphoric diester hydrolase activity"/>
    <property type="evidence" value="ECO:0007669"/>
    <property type="project" value="UniProtKB-UniRule"/>
</dbReference>
<dbReference type="Gene3D" id="1.10.3210.10">
    <property type="entry name" value="Hypothetical protein af1432"/>
    <property type="match status" value="1"/>
</dbReference>
<reference evidence="10 11" key="1">
    <citation type="submission" date="2018-04" db="EMBL/GenBank/DDBJ databases">
        <title>Complete genome sequence of Hydrogenophilus thermoluteolus TH-1.</title>
        <authorList>
            <person name="Arai H."/>
        </authorList>
    </citation>
    <scope>NUCLEOTIDE SEQUENCE [LARGE SCALE GENOMIC DNA]</scope>
    <source>
        <strain evidence="10 11">TH-1</strain>
    </source>
</reference>
<dbReference type="PANTHER" id="PTHR47320:SF1">
    <property type="entry name" value="BIFUNCTIONAL URIDYLYLTRANSFERASE_URIDYLYL-REMOVING ENZYME"/>
    <property type="match status" value="1"/>
</dbReference>
<evidence type="ECO:0000256" key="6">
    <source>
        <dbReference type="ARBA" id="ARBA00023268"/>
    </source>
</evidence>
<evidence type="ECO:0000256" key="7">
    <source>
        <dbReference type="HAMAP-Rule" id="MF_00277"/>
    </source>
</evidence>
<dbReference type="SUPFAM" id="SSF55021">
    <property type="entry name" value="ACT-like"/>
    <property type="match status" value="2"/>
</dbReference>
<dbReference type="RefSeq" id="WP_119335373.1">
    <property type="nucleotide sequence ID" value="NZ_AP018558.1"/>
</dbReference>
<dbReference type="PANTHER" id="PTHR47320">
    <property type="entry name" value="BIFUNCTIONAL URIDYLYLTRANSFERASE/URIDYLYL-REMOVING ENZYME"/>
    <property type="match status" value="1"/>
</dbReference>
<dbReference type="EC" id="3.1.4.-" evidence="7"/>
<organism evidence="10 11">
    <name type="scientific">Hydrogenophilus thermoluteolus</name>
    <name type="common">Pseudomonas hydrogenothermophila</name>
    <dbReference type="NCBI Taxonomy" id="297"/>
    <lineage>
        <taxon>Bacteria</taxon>
        <taxon>Pseudomonadati</taxon>
        <taxon>Pseudomonadota</taxon>
        <taxon>Hydrogenophilia</taxon>
        <taxon>Hydrogenophilales</taxon>
        <taxon>Hydrogenophilaceae</taxon>
        <taxon>Hydrogenophilus</taxon>
    </lineage>
</organism>
<dbReference type="InterPro" id="IPR010043">
    <property type="entry name" value="UTase/UR"/>
</dbReference>
<keyword evidence="6 7" id="KW-0511">Multifunctional enzyme</keyword>
<dbReference type="Pfam" id="PF01966">
    <property type="entry name" value="HD"/>
    <property type="match status" value="1"/>
</dbReference>
<keyword evidence="1 7" id="KW-0808">Transferase</keyword>
<dbReference type="GO" id="GO:0006808">
    <property type="term" value="P:regulation of nitrogen utilization"/>
    <property type="evidence" value="ECO:0007669"/>
    <property type="project" value="UniProtKB-UniRule"/>
</dbReference>
<evidence type="ECO:0000313" key="10">
    <source>
        <dbReference type="EMBL" id="BBD77656.1"/>
    </source>
</evidence>
<sequence>MSPSVSPHLSAIATRLAEGRAQLAAQFADGTLTPLQYLHRHARLVDTTLVALTRAVPLPRGASILAVGGYGRRALYPMSDIDLMLLVPAPLQGADEARAQAFVAALWDVGLEVGMSVRTPMEALTLAGEDITVQTNLLEGRRVAGAVSLASDFLAALGRALDPAAFYRAKAAEQERRHSRWLSPYTLEPNVKEHPGGQRDLDLLLWIAQALGYRGRWAALAKAGLLLPEEARELDRRQRFLARVRIALHLLAKRREDRLLFDYQNALATQFGIRAHGEQRPAERFMRQYYLNAKIVLQLNTVLMAAFSERLFPTETESAEPIDEYFVRRGNRLDLAHDAVFADHPEAFLTLFLRMAQHPELTGLTARAARRLWAERDRITSEYHRDPSHQHLFLEILKQPRGIVHETRRMNQFGILSRYLPAWRRIVCQMQYDLYHEYTVDLHTLMVIRNLRRFTMEEHAHEYPEMTALMSEFGEPWLLYLAAIFHDIGKGRGGDHSTIGAEEARAFLSIHPIDPEAVDLVAWLVQEHLTMSRIAQKEDITDPETIARFATLVGDERRLIALYLLTHADIRGTSAKVWTPWKARLLADLFHATRQWLQQHPANAVEALRRGEPLHERQERARAILRFHGIRPGEETAFWRRVGQDYFLRHHAETIAWHTRVLYWRHQTGKPVVRARLLPDGSGVQVMVFAPDAPFLLARLLEVFYCLDADVWEARIYTTPDGWALDTFVLDFPPDRPTRETLNLLEYELSAALDQPTPTLPEPPRCQRRLPRLVRHFGFPPQVTITPDESGKRFVLTVIALDRPGTLLAIVTALAHWDVSIELARIHTAGERIEDAFVVSGPGLDRPERQNAIIQALTRVLERLGA</sequence>
<evidence type="ECO:0000313" key="11">
    <source>
        <dbReference type="Proteomes" id="UP000262004"/>
    </source>
</evidence>
<dbReference type="Proteomes" id="UP000262004">
    <property type="component" value="Chromosome"/>
</dbReference>
<dbReference type="HAMAP" id="MF_00277">
    <property type="entry name" value="PII_uridylyl_transf"/>
    <property type="match status" value="1"/>
</dbReference>
<protein>
    <recommendedName>
        <fullName evidence="7">Bifunctional uridylyltransferase/uridylyl-removing enzyme</fullName>
        <shortName evidence="7">UTase/UR</shortName>
    </recommendedName>
    <alternativeName>
        <fullName evidence="7">Bifunctional [protein-PII] modification enzyme</fullName>
    </alternativeName>
    <alternativeName>
        <fullName evidence="7">Bifunctional nitrogen sensor protein</fullName>
    </alternativeName>
    <domain>
        <recommendedName>
            <fullName evidence="7">[Protein-PII] uridylyltransferase</fullName>
            <shortName evidence="7">PII uridylyltransferase</shortName>
            <shortName evidence="7">UTase</shortName>
            <ecNumber evidence="7">2.7.7.59</ecNumber>
        </recommendedName>
    </domain>
    <domain>
        <recommendedName>
            <fullName evidence="7">[Protein-PII]-UMP uridylyl-removing enzyme</fullName>
            <shortName evidence="7">UR</shortName>
            <ecNumber evidence="7">3.1.4.-</ecNumber>
        </recommendedName>
    </domain>
</protein>
<feature type="domain" description="ACT" evidence="8">
    <location>
        <begin position="795"/>
        <end position="866"/>
    </location>
</feature>
<evidence type="ECO:0000259" key="9">
    <source>
        <dbReference type="PROSITE" id="PS51831"/>
    </source>
</evidence>
<dbReference type="InterPro" id="IPR043519">
    <property type="entry name" value="NT_sf"/>
</dbReference>
<dbReference type="KEGG" id="htl:HPTL_1392"/>
<evidence type="ECO:0000256" key="1">
    <source>
        <dbReference type="ARBA" id="ARBA00022679"/>
    </source>
</evidence>
<feature type="region of interest" description="Uridylyltransferase" evidence="7">
    <location>
        <begin position="1"/>
        <end position="321"/>
    </location>
</feature>
<dbReference type="SUPFAM" id="SSF81301">
    <property type="entry name" value="Nucleotidyltransferase"/>
    <property type="match status" value="1"/>
</dbReference>
<dbReference type="CDD" id="cd04900">
    <property type="entry name" value="ACT_UUR-like_1"/>
    <property type="match status" value="1"/>
</dbReference>
<feature type="domain" description="ACT" evidence="8">
    <location>
        <begin position="685"/>
        <end position="763"/>
    </location>
</feature>
<dbReference type="InterPro" id="IPR006674">
    <property type="entry name" value="HD_domain"/>
</dbReference>
<comment type="caution">
    <text evidence="7">Lacks conserved residue(s) required for the propagation of feature annotation.</text>
</comment>
<dbReference type="PROSITE" id="PS51671">
    <property type="entry name" value="ACT"/>
    <property type="match status" value="2"/>
</dbReference>
<dbReference type="InterPro" id="IPR002912">
    <property type="entry name" value="ACT_dom"/>
</dbReference>